<dbReference type="EMBL" id="JH668379">
    <property type="protein sequence ID" value="KAG6449816.1"/>
    <property type="molecule type" value="Genomic_DNA"/>
</dbReference>
<name>A0A921Z2K4_MANSE</name>
<gene>
    <name evidence="2" type="ORF">O3G_MSEX006255</name>
</gene>
<dbReference type="AlphaFoldDB" id="A0A921Z2K4"/>
<reference evidence="2" key="1">
    <citation type="journal article" date="2016" name="Insect Biochem. Mol. Biol.">
        <title>Multifaceted biological insights from a draft genome sequence of the tobacco hornworm moth, Manduca sexta.</title>
        <authorList>
            <person name="Kanost M.R."/>
            <person name="Arrese E.L."/>
            <person name="Cao X."/>
            <person name="Chen Y.R."/>
            <person name="Chellapilla S."/>
            <person name="Goldsmith M.R."/>
            <person name="Grosse-Wilde E."/>
            <person name="Heckel D.G."/>
            <person name="Herndon N."/>
            <person name="Jiang H."/>
            <person name="Papanicolaou A."/>
            <person name="Qu J."/>
            <person name="Soulages J.L."/>
            <person name="Vogel H."/>
            <person name="Walters J."/>
            <person name="Waterhouse R.M."/>
            <person name="Ahn S.J."/>
            <person name="Almeida F.C."/>
            <person name="An C."/>
            <person name="Aqrawi P."/>
            <person name="Bretschneider A."/>
            <person name="Bryant W.B."/>
            <person name="Bucks S."/>
            <person name="Chao H."/>
            <person name="Chevignon G."/>
            <person name="Christen J.M."/>
            <person name="Clarke D.F."/>
            <person name="Dittmer N.T."/>
            <person name="Ferguson L.C.F."/>
            <person name="Garavelou S."/>
            <person name="Gordon K.H.J."/>
            <person name="Gunaratna R.T."/>
            <person name="Han Y."/>
            <person name="Hauser F."/>
            <person name="He Y."/>
            <person name="Heidel-Fischer H."/>
            <person name="Hirsh A."/>
            <person name="Hu Y."/>
            <person name="Jiang H."/>
            <person name="Kalra D."/>
            <person name="Klinner C."/>
            <person name="Konig C."/>
            <person name="Kovar C."/>
            <person name="Kroll A.R."/>
            <person name="Kuwar S.S."/>
            <person name="Lee S.L."/>
            <person name="Lehman R."/>
            <person name="Li K."/>
            <person name="Li Z."/>
            <person name="Liang H."/>
            <person name="Lovelace S."/>
            <person name="Lu Z."/>
            <person name="Mansfield J.H."/>
            <person name="McCulloch K.J."/>
            <person name="Mathew T."/>
            <person name="Morton B."/>
            <person name="Muzny D.M."/>
            <person name="Neunemann D."/>
            <person name="Ongeri F."/>
            <person name="Pauchet Y."/>
            <person name="Pu L.L."/>
            <person name="Pyrousis I."/>
            <person name="Rao X.J."/>
            <person name="Redding A."/>
            <person name="Roesel C."/>
            <person name="Sanchez-Gracia A."/>
            <person name="Schaack S."/>
            <person name="Shukla A."/>
            <person name="Tetreau G."/>
            <person name="Wang Y."/>
            <person name="Xiong G.H."/>
            <person name="Traut W."/>
            <person name="Walsh T.K."/>
            <person name="Worley K.C."/>
            <person name="Wu D."/>
            <person name="Wu W."/>
            <person name="Wu Y.Q."/>
            <person name="Zhang X."/>
            <person name="Zou Z."/>
            <person name="Zucker H."/>
            <person name="Briscoe A.D."/>
            <person name="Burmester T."/>
            <person name="Clem R.J."/>
            <person name="Feyereisen R."/>
            <person name="Grimmelikhuijzen C.J.P."/>
            <person name="Hamodrakas S.J."/>
            <person name="Hansson B.S."/>
            <person name="Huguet E."/>
            <person name="Jermiin L.S."/>
            <person name="Lan Q."/>
            <person name="Lehman H.K."/>
            <person name="Lorenzen M."/>
            <person name="Merzendorfer H."/>
            <person name="Michalopoulos I."/>
            <person name="Morton D.B."/>
            <person name="Muthukrishnan S."/>
            <person name="Oakeshott J.G."/>
            <person name="Palmer W."/>
            <person name="Park Y."/>
            <person name="Passarelli A.L."/>
            <person name="Rozas J."/>
            <person name="Schwartz L.M."/>
            <person name="Smith W."/>
            <person name="Southgate A."/>
            <person name="Vilcinskas A."/>
            <person name="Vogt R."/>
            <person name="Wang P."/>
            <person name="Werren J."/>
            <person name="Yu X.Q."/>
            <person name="Zhou J.J."/>
            <person name="Brown S.J."/>
            <person name="Scherer S.E."/>
            <person name="Richards S."/>
            <person name="Blissard G.W."/>
        </authorList>
    </citation>
    <scope>NUCLEOTIDE SEQUENCE</scope>
</reference>
<proteinExistence type="predicted"/>
<evidence type="ECO:0000313" key="2">
    <source>
        <dbReference type="EMBL" id="KAG6449816.1"/>
    </source>
</evidence>
<keyword evidence="1" id="KW-0732">Signal</keyword>
<keyword evidence="3" id="KW-1185">Reference proteome</keyword>
<comment type="caution">
    <text evidence="2">The sequence shown here is derived from an EMBL/GenBank/DDBJ whole genome shotgun (WGS) entry which is preliminary data.</text>
</comment>
<feature type="chain" id="PRO_5037548674" evidence="1">
    <location>
        <begin position="20"/>
        <end position="128"/>
    </location>
</feature>
<feature type="signal peptide" evidence="1">
    <location>
        <begin position="1"/>
        <end position="19"/>
    </location>
</feature>
<protein>
    <submittedName>
        <fullName evidence="2">Uncharacterized protein</fullName>
    </submittedName>
</protein>
<evidence type="ECO:0000256" key="1">
    <source>
        <dbReference type="SAM" id="SignalP"/>
    </source>
</evidence>
<sequence>MRLTVFFIAVLCLFQYGYTYCCFRTQPSTACAVAETPCMSSCAMSNGCCGGCCGGCGGCGRSNCGCGAACGCCRERSNVCSTCKPTTSPVCSCLSECNCKSTIYFPEVEYPATIIEMTPNYYGACWSY</sequence>
<organism evidence="2 3">
    <name type="scientific">Manduca sexta</name>
    <name type="common">Tobacco hawkmoth</name>
    <name type="synonym">Tobacco hornworm</name>
    <dbReference type="NCBI Taxonomy" id="7130"/>
    <lineage>
        <taxon>Eukaryota</taxon>
        <taxon>Metazoa</taxon>
        <taxon>Ecdysozoa</taxon>
        <taxon>Arthropoda</taxon>
        <taxon>Hexapoda</taxon>
        <taxon>Insecta</taxon>
        <taxon>Pterygota</taxon>
        <taxon>Neoptera</taxon>
        <taxon>Endopterygota</taxon>
        <taxon>Lepidoptera</taxon>
        <taxon>Glossata</taxon>
        <taxon>Ditrysia</taxon>
        <taxon>Bombycoidea</taxon>
        <taxon>Sphingidae</taxon>
        <taxon>Sphinginae</taxon>
        <taxon>Sphingini</taxon>
        <taxon>Manduca</taxon>
    </lineage>
</organism>
<reference evidence="2" key="2">
    <citation type="submission" date="2020-12" db="EMBL/GenBank/DDBJ databases">
        <authorList>
            <person name="Kanost M."/>
        </authorList>
    </citation>
    <scope>NUCLEOTIDE SEQUENCE</scope>
</reference>
<accession>A0A921Z2K4</accession>
<evidence type="ECO:0000313" key="3">
    <source>
        <dbReference type="Proteomes" id="UP000791440"/>
    </source>
</evidence>
<dbReference type="Proteomes" id="UP000791440">
    <property type="component" value="Unassembled WGS sequence"/>
</dbReference>